<dbReference type="GO" id="GO:0005634">
    <property type="term" value="C:nucleus"/>
    <property type="evidence" value="ECO:0007669"/>
    <property type="project" value="UniProtKB-SubCell"/>
</dbReference>
<dbReference type="GO" id="GO:0010468">
    <property type="term" value="P:regulation of gene expression"/>
    <property type="evidence" value="ECO:0007669"/>
    <property type="project" value="TreeGrafter"/>
</dbReference>
<name>A0AAN8CW66_9TELE</name>
<accession>A0AAN8CW66</accession>
<feature type="domain" description="C2H2-type" evidence="18">
    <location>
        <begin position="265"/>
        <end position="292"/>
    </location>
</feature>
<dbReference type="FunFam" id="3.30.160.60:FF:000526">
    <property type="entry name" value="PR domain zinc finger protein 12"/>
    <property type="match status" value="1"/>
</dbReference>
<evidence type="ECO:0000256" key="12">
    <source>
        <dbReference type="ARBA" id="ARBA00073652"/>
    </source>
</evidence>
<evidence type="ECO:0000256" key="3">
    <source>
        <dbReference type="ARBA" id="ARBA00022723"/>
    </source>
</evidence>
<dbReference type="PROSITE" id="PS50157">
    <property type="entry name" value="ZINC_FINGER_C2H2_2"/>
    <property type="match status" value="3"/>
</dbReference>
<gene>
    <name evidence="20" type="ORF">CesoFtcFv8_004412</name>
</gene>
<dbReference type="GO" id="GO:0003677">
    <property type="term" value="F:DNA binding"/>
    <property type="evidence" value="ECO:0007669"/>
    <property type="project" value="UniProtKB-KW"/>
</dbReference>
<dbReference type="InterPro" id="IPR017126">
    <property type="entry name" value="Znf_PRDM12"/>
</dbReference>
<dbReference type="FunFam" id="2.170.270.10:FF:000018">
    <property type="entry name" value="PR domain zinc finger protein 12"/>
    <property type="match status" value="1"/>
</dbReference>
<dbReference type="PANTHER" id="PTHR16515:SF20">
    <property type="entry name" value="PR DOMAIN ZINC FINGER PROTEIN 12"/>
    <property type="match status" value="1"/>
</dbReference>
<dbReference type="GO" id="GO:0022008">
    <property type="term" value="P:neurogenesis"/>
    <property type="evidence" value="ECO:0007669"/>
    <property type="project" value="TreeGrafter"/>
</dbReference>
<dbReference type="SUPFAM" id="SSF57667">
    <property type="entry name" value="beta-beta-alpha zinc fingers"/>
    <property type="match status" value="2"/>
</dbReference>
<keyword evidence="7" id="KW-0805">Transcription regulation</keyword>
<dbReference type="GO" id="GO:0008270">
    <property type="term" value="F:zinc ion binding"/>
    <property type="evidence" value="ECO:0007669"/>
    <property type="project" value="UniProtKB-KW"/>
</dbReference>
<reference evidence="20 21" key="1">
    <citation type="journal article" date="2023" name="Mol. Biol. Evol.">
        <title>Genomics of Secondarily Temperate Adaptation in the Only Non-Antarctic Icefish.</title>
        <authorList>
            <person name="Rivera-Colon A.G."/>
            <person name="Rayamajhi N."/>
            <person name="Minhas B.F."/>
            <person name="Madrigal G."/>
            <person name="Bilyk K.T."/>
            <person name="Yoon V."/>
            <person name="Hune M."/>
            <person name="Gregory S."/>
            <person name="Cheng C.H.C."/>
            <person name="Catchen J.M."/>
        </authorList>
    </citation>
    <scope>NUCLEOTIDE SEQUENCE [LARGE SCALE GENOMIC DNA]</scope>
    <source>
        <strain evidence="20">JC2023a</strain>
    </source>
</reference>
<keyword evidence="21" id="KW-1185">Reference proteome</keyword>
<evidence type="ECO:0000313" key="20">
    <source>
        <dbReference type="EMBL" id="KAK5910589.1"/>
    </source>
</evidence>
<evidence type="ECO:0000259" key="18">
    <source>
        <dbReference type="PROSITE" id="PS50157"/>
    </source>
</evidence>
<dbReference type="Gene3D" id="3.30.160.60">
    <property type="entry name" value="Classic Zinc Finger"/>
    <property type="match status" value="3"/>
</dbReference>
<keyword evidence="11" id="KW-0539">Nucleus</keyword>
<feature type="compositionally biased region" description="Low complexity" evidence="17">
    <location>
        <begin position="244"/>
        <end position="259"/>
    </location>
</feature>
<dbReference type="GO" id="GO:0140713">
    <property type="term" value="F:histone chaperone activity"/>
    <property type="evidence" value="ECO:0007669"/>
    <property type="project" value="UniProtKB-ARBA"/>
</dbReference>
<feature type="compositionally biased region" description="Basic and acidic residues" evidence="17">
    <location>
        <begin position="228"/>
        <end position="240"/>
    </location>
</feature>
<evidence type="ECO:0000256" key="17">
    <source>
        <dbReference type="SAM" id="MobiDB-lite"/>
    </source>
</evidence>
<evidence type="ECO:0000256" key="6">
    <source>
        <dbReference type="ARBA" id="ARBA00022833"/>
    </source>
</evidence>
<evidence type="ECO:0000256" key="1">
    <source>
        <dbReference type="ARBA" id="ARBA00004123"/>
    </source>
</evidence>
<dbReference type="PANTHER" id="PTHR16515">
    <property type="entry name" value="PR DOMAIN ZINC FINGER PROTEIN"/>
    <property type="match status" value="1"/>
</dbReference>
<feature type="domain" description="C2H2-type" evidence="18">
    <location>
        <begin position="321"/>
        <end position="350"/>
    </location>
</feature>
<dbReference type="SMART" id="SM00355">
    <property type="entry name" value="ZnF_C2H2"/>
    <property type="match status" value="3"/>
</dbReference>
<evidence type="ECO:0000256" key="5">
    <source>
        <dbReference type="ARBA" id="ARBA00022771"/>
    </source>
</evidence>
<evidence type="ECO:0000256" key="7">
    <source>
        <dbReference type="ARBA" id="ARBA00023015"/>
    </source>
</evidence>
<keyword evidence="2" id="KW-0678">Repressor</keyword>
<dbReference type="CDD" id="cd19196">
    <property type="entry name" value="PR-SET_PRDM12"/>
    <property type="match status" value="1"/>
</dbReference>
<keyword evidence="9" id="KW-0010">Activator</keyword>
<evidence type="ECO:0000256" key="15">
    <source>
        <dbReference type="ARBA" id="ARBA00093576"/>
    </source>
</evidence>
<evidence type="ECO:0000313" key="21">
    <source>
        <dbReference type="Proteomes" id="UP001335648"/>
    </source>
</evidence>
<keyword evidence="10" id="KW-0804">Transcription</keyword>
<dbReference type="PIRSF" id="PIRSF037163">
    <property type="entry name" value="PRDM12"/>
    <property type="match status" value="1"/>
</dbReference>
<feature type="region of interest" description="Disordered" evidence="17">
    <location>
        <begin position="220"/>
        <end position="259"/>
    </location>
</feature>
<evidence type="ECO:0000256" key="9">
    <source>
        <dbReference type="ARBA" id="ARBA00023159"/>
    </source>
</evidence>
<keyword evidence="6" id="KW-0862">Zinc</keyword>
<dbReference type="InterPro" id="IPR044406">
    <property type="entry name" value="PRDM12_PR/SET"/>
</dbReference>
<dbReference type="InterPro" id="IPR001214">
    <property type="entry name" value="SET_dom"/>
</dbReference>
<comment type="function">
    <text evidence="14">Transcriptional regulator necessary for the development of nociceptive neurons, playing a key role in determining the nociceptive lineage from neural crest cell progenitors. Initiates neurogenesis and activates downstream pro-neuronal transcription factors, such as NEUROD1, BRN3A, and ISL1, specifically within nociceptive neurons, while repressing non-nociceptor cell fates. Essential for the proper function of nociceptors in adults, influencing both their excitability and their gene expression, thereby impacting how these neurons respond to various pain stimuli.</text>
</comment>
<dbReference type="Proteomes" id="UP001335648">
    <property type="component" value="Unassembled WGS sequence"/>
</dbReference>
<evidence type="ECO:0000256" key="14">
    <source>
        <dbReference type="ARBA" id="ARBA00093312"/>
    </source>
</evidence>
<sequence length="397" mass="43883">MGSVLPGPSLGLKSVFKPQQQHQLSLADVITSDILHSFLYGRWRHVLGEQHHLHPHEDRSAPSASPKTAFTAEVLAQSFSGEVQKLSSLVLPSEVIIAQSSVPGEGLGIFSKTWIKAGTEMGPFTGRLMSPEHIDLYKNNNLMWEVFNEDGTVRYFIDASQEDQRSWMTYIKCARNEQEQNLEVVQVGSSIFYKAVETIPPDQELLVWYGNSHNTFLGIPGIPGGDEEQTKKTKTDEFHTCEGSSSSSSCSSSSSSSSSISVGRMRCVICHRGFNSRSNLRSHMRIHTLDKPFVCRFCNRRFSQSSTLRNHVRLHTGERPYKCLVCQSAYSQLAGLRAHQKSARHRPSADANAKANAIAIAAAGGGNMMVHSPQNHPPQLSMPHPASLVHHIPTMVL</sequence>
<feature type="domain" description="SET" evidence="19">
    <location>
        <begin position="93"/>
        <end position="210"/>
    </location>
</feature>
<evidence type="ECO:0000256" key="4">
    <source>
        <dbReference type="ARBA" id="ARBA00022737"/>
    </source>
</evidence>
<keyword evidence="5 16" id="KW-0863">Zinc-finger</keyword>
<evidence type="ECO:0000256" key="13">
    <source>
        <dbReference type="ARBA" id="ARBA00079747"/>
    </source>
</evidence>
<dbReference type="InterPro" id="IPR050331">
    <property type="entry name" value="Zinc_finger"/>
</dbReference>
<dbReference type="InterPro" id="IPR013087">
    <property type="entry name" value="Znf_C2H2_type"/>
</dbReference>
<keyword evidence="4" id="KW-0677">Repeat</keyword>
<dbReference type="PROSITE" id="PS50280">
    <property type="entry name" value="SET"/>
    <property type="match status" value="1"/>
</dbReference>
<dbReference type="Pfam" id="PF21549">
    <property type="entry name" value="PRDM2_PR"/>
    <property type="match status" value="1"/>
</dbReference>
<evidence type="ECO:0000256" key="2">
    <source>
        <dbReference type="ARBA" id="ARBA00022491"/>
    </source>
</evidence>
<dbReference type="AlphaFoldDB" id="A0AAN8CW66"/>
<proteinExistence type="predicted"/>
<evidence type="ECO:0000259" key="19">
    <source>
        <dbReference type="PROSITE" id="PS50280"/>
    </source>
</evidence>
<dbReference type="FunFam" id="3.30.160.60:FF:001416">
    <property type="entry name" value="PR domain zinc finger protein 12"/>
    <property type="match status" value="1"/>
</dbReference>
<organism evidence="20 21">
    <name type="scientific">Champsocephalus esox</name>
    <name type="common">pike icefish</name>
    <dbReference type="NCBI Taxonomy" id="159716"/>
    <lineage>
        <taxon>Eukaryota</taxon>
        <taxon>Metazoa</taxon>
        <taxon>Chordata</taxon>
        <taxon>Craniata</taxon>
        <taxon>Vertebrata</taxon>
        <taxon>Euteleostomi</taxon>
        <taxon>Actinopterygii</taxon>
        <taxon>Neopterygii</taxon>
        <taxon>Teleostei</taxon>
        <taxon>Neoteleostei</taxon>
        <taxon>Acanthomorphata</taxon>
        <taxon>Eupercaria</taxon>
        <taxon>Perciformes</taxon>
        <taxon>Notothenioidei</taxon>
        <taxon>Channichthyidae</taxon>
        <taxon>Champsocephalus</taxon>
    </lineage>
</organism>
<keyword evidence="3" id="KW-0479">Metal-binding</keyword>
<dbReference type="Pfam" id="PF00096">
    <property type="entry name" value="zf-C2H2"/>
    <property type="match status" value="2"/>
</dbReference>
<keyword evidence="8" id="KW-0238">DNA-binding</keyword>
<dbReference type="InterPro" id="IPR036236">
    <property type="entry name" value="Znf_C2H2_sf"/>
</dbReference>
<comment type="subcellular location">
    <subcellularLocation>
        <location evidence="1">Nucleus</location>
    </subcellularLocation>
</comment>
<dbReference type="Gene3D" id="2.170.270.10">
    <property type="entry name" value="SET domain"/>
    <property type="match status" value="1"/>
</dbReference>
<dbReference type="InterPro" id="IPR046341">
    <property type="entry name" value="SET_dom_sf"/>
</dbReference>
<dbReference type="FunFam" id="3.30.160.60:FF:000501">
    <property type="entry name" value="PR domain zinc finger protein 12"/>
    <property type="match status" value="1"/>
</dbReference>
<protein>
    <recommendedName>
        <fullName evidence="12">PR domain zinc finger protein 12</fullName>
    </recommendedName>
    <alternativeName>
        <fullName evidence="13">PR domain-containing protein 12</fullName>
    </alternativeName>
</protein>
<dbReference type="PROSITE" id="PS00028">
    <property type="entry name" value="ZINC_FINGER_C2H2_1"/>
    <property type="match status" value="3"/>
</dbReference>
<evidence type="ECO:0000256" key="8">
    <source>
        <dbReference type="ARBA" id="ARBA00023125"/>
    </source>
</evidence>
<dbReference type="GO" id="GO:1990226">
    <property type="term" value="F:histone methyltransferase binding"/>
    <property type="evidence" value="ECO:0007669"/>
    <property type="project" value="TreeGrafter"/>
</dbReference>
<evidence type="ECO:0000256" key="16">
    <source>
        <dbReference type="PROSITE-ProRule" id="PRU00042"/>
    </source>
</evidence>
<evidence type="ECO:0000256" key="10">
    <source>
        <dbReference type="ARBA" id="ARBA00023163"/>
    </source>
</evidence>
<comment type="subunit">
    <text evidence="15">Interacts with EHMT2.</text>
</comment>
<comment type="caution">
    <text evidence="20">The sequence shown here is derived from an EMBL/GenBank/DDBJ whole genome shotgun (WGS) entry which is preliminary data.</text>
</comment>
<evidence type="ECO:0000256" key="11">
    <source>
        <dbReference type="ARBA" id="ARBA00023242"/>
    </source>
</evidence>
<dbReference type="EMBL" id="JAULUE010002048">
    <property type="protein sequence ID" value="KAK5910589.1"/>
    <property type="molecule type" value="Genomic_DNA"/>
</dbReference>
<feature type="domain" description="C2H2-type" evidence="18">
    <location>
        <begin position="293"/>
        <end position="320"/>
    </location>
</feature>
<dbReference type="SUPFAM" id="SSF82199">
    <property type="entry name" value="SET domain"/>
    <property type="match status" value="1"/>
</dbReference>
<dbReference type="SMART" id="SM00317">
    <property type="entry name" value="SET"/>
    <property type="match status" value="1"/>
</dbReference>